<reference evidence="2 3" key="1">
    <citation type="submission" date="2015-10" db="EMBL/GenBank/DDBJ databases">
        <title>Genome sequencing and analysis of members of genus Stenotrophomonas.</title>
        <authorList>
            <person name="Patil P.P."/>
            <person name="Midha S."/>
            <person name="Patil P.B."/>
        </authorList>
    </citation>
    <scope>NUCLEOTIDE SEQUENCE [LARGE SCALE GENOMIC DNA]</scope>
    <source>
        <strain evidence="2 3">JCM 9942</strain>
    </source>
</reference>
<dbReference type="RefSeq" id="WP_057505866.1">
    <property type="nucleotide sequence ID" value="NZ_LLXS01000012.1"/>
</dbReference>
<feature type="signal peptide" evidence="1">
    <location>
        <begin position="1"/>
        <end position="28"/>
    </location>
</feature>
<evidence type="ECO:0000313" key="3">
    <source>
        <dbReference type="Proteomes" id="UP000050836"/>
    </source>
</evidence>
<dbReference type="Proteomes" id="UP000050836">
    <property type="component" value="Unassembled WGS sequence"/>
</dbReference>
<evidence type="ECO:0000313" key="2">
    <source>
        <dbReference type="EMBL" id="KRG43510.1"/>
    </source>
</evidence>
<gene>
    <name evidence="2" type="ORF">ARC78_00765</name>
</gene>
<dbReference type="EMBL" id="LLXS01000012">
    <property type="protein sequence ID" value="KRG43510.1"/>
    <property type="molecule type" value="Genomic_DNA"/>
</dbReference>
<sequence length="149" mass="15639">MKHSPLWLVVPMLALLGCARQAPGPVAAAPSASSSAITAPAAADDYPAVLQASGTEPFWGVRVEGAALDYTTPDTQQSPRHFEGTREVRDGRLRVQGGEGQDAFRLTIERATCSDGMSDLPHPYTAEFVLGAETLKGCARDPAVPVPAP</sequence>
<accession>A0A0R0AES5</accession>
<evidence type="ECO:0000256" key="1">
    <source>
        <dbReference type="SAM" id="SignalP"/>
    </source>
</evidence>
<keyword evidence="3" id="KW-1185">Reference proteome</keyword>
<name>A0A0R0AES5_9GAMM</name>
<feature type="chain" id="PRO_5006390664" description="Lipoprotein" evidence="1">
    <location>
        <begin position="29"/>
        <end position="149"/>
    </location>
</feature>
<dbReference type="AlphaFoldDB" id="A0A0R0AES5"/>
<keyword evidence="1" id="KW-0732">Signal</keyword>
<comment type="caution">
    <text evidence="2">The sequence shown here is derived from an EMBL/GenBank/DDBJ whole genome shotgun (WGS) entry which is preliminary data.</text>
</comment>
<dbReference type="PROSITE" id="PS51257">
    <property type="entry name" value="PROKAR_LIPOPROTEIN"/>
    <property type="match status" value="1"/>
</dbReference>
<evidence type="ECO:0008006" key="4">
    <source>
        <dbReference type="Google" id="ProtNLM"/>
    </source>
</evidence>
<organism evidence="2 3">
    <name type="scientific">Stenotrophomonas pictorum JCM 9942</name>
    <dbReference type="NCBI Taxonomy" id="1236960"/>
    <lineage>
        <taxon>Bacteria</taxon>
        <taxon>Pseudomonadati</taxon>
        <taxon>Pseudomonadota</taxon>
        <taxon>Gammaproteobacteria</taxon>
        <taxon>Lysobacterales</taxon>
        <taxon>Lysobacteraceae</taxon>
        <taxon>Stenotrophomonas</taxon>
    </lineage>
</organism>
<proteinExistence type="predicted"/>
<protein>
    <recommendedName>
        <fullName evidence="4">Lipoprotein</fullName>
    </recommendedName>
</protein>